<dbReference type="InterPro" id="IPR042266">
    <property type="entry name" value="PPPDE_sf"/>
</dbReference>
<keyword evidence="2" id="KW-0645">Protease</keyword>
<dbReference type="PROSITE" id="PS51858">
    <property type="entry name" value="PPPDE"/>
    <property type="match status" value="1"/>
</dbReference>
<sequence length="659" mass="72919">MNVVGFANLLTESFQDFQGDDYELVGHNCCSFARAMVKKLGVRSMPRWVDRLARGLNLGAFIGAKATKMAAHPVKKAAALGGRVLRMGRGDSESEDSDEDDGLCPTGVEIAEKAKDIPGQIRCGTGAQPVAQRAQPVAQPVAQVMPRHAPHVQPAMPALPTSMPGFGWQAQAGQQVAMAQVPNVALPRPDQVAAAGYPMPAPVYVAPQTYPAQADDQRRLGQDRNSLPVGCLFPYLEKASNLDPEIMHTVPKFEAFKSQRRVFIEMVHLKEHIWLCQVIRHINDDMMILHHDSNAFKIFQASLTSSFNKVVARSGEQLRSSLPISTKREVDEVDWEEKDVLGQLSFDQLLKEIRMALPSEAKAAPALELLDEDDKPMSSDELTTSFVLVHVYELESTFVRANRVLSIAGSGAYFAGVEIFGWEWSYGEHGVKKTIPRVQTRHIYKYSVFLGHSEMNVAGFANLLTESFQDFQGDDYELVGHNCCSFARAMVEKLGVRSMPRWVDRLARCAASAASGAKTCACAWSDAGATYVHVPGQALGGMLELDSKLRWPRPDQVAAAGQTNARRFKWQHNFKTTLDDLRLIGAQHFQRQEQRLQSGLQQDPGIPTWFDFQNRAMGQLTTASGTPCEPRLSHRHRSQTKGRAPLWLSSPPGVKGKHR</sequence>
<dbReference type="OrthoDB" id="412286at2759"/>
<evidence type="ECO:0000259" key="5">
    <source>
        <dbReference type="PROSITE" id="PS51858"/>
    </source>
</evidence>
<comment type="caution">
    <text evidence="6">The sequence shown here is derived from an EMBL/GenBank/DDBJ whole genome shotgun (WGS) entry which is preliminary data.</text>
</comment>
<dbReference type="PANTHER" id="PTHR12378:SF80">
    <property type="entry name" value="IP06716P-RELATED"/>
    <property type="match status" value="1"/>
</dbReference>
<dbReference type="SMART" id="SM01179">
    <property type="entry name" value="DUF862"/>
    <property type="match status" value="1"/>
</dbReference>
<reference evidence="6" key="1">
    <citation type="submission" date="2022-10" db="EMBL/GenBank/DDBJ databases">
        <authorList>
            <person name="Chen Y."/>
            <person name="Dougan E. K."/>
            <person name="Chan C."/>
            <person name="Rhodes N."/>
            <person name="Thang M."/>
        </authorList>
    </citation>
    <scope>NUCLEOTIDE SEQUENCE</scope>
</reference>
<dbReference type="Gene3D" id="3.90.1720.30">
    <property type="entry name" value="PPPDE domains"/>
    <property type="match status" value="2"/>
</dbReference>
<evidence type="ECO:0000256" key="1">
    <source>
        <dbReference type="ARBA" id="ARBA00008140"/>
    </source>
</evidence>
<dbReference type="EMBL" id="CAMXCT020002054">
    <property type="protein sequence ID" value="CAL1148643.1"/>
    <property type="molecule type" value="Genomic_DNA"/>
</dbReference>
<keyword evidence="3" id="KW-0378">Hydrolase</keyword>
<gene>
    <name evidence="6" type="ORF">C1SCF055_LOCUS21852</name>
</gene>
<evidence type="ECO:0000256" key="4">
    <source>
        <dbReference type="SAM" id="MobiDB-lite"/>
    </source>
</evidence>
<dbReference type="Proteomes" id="UP001152797">
    <property type="component" value="Unassembled WGS sequence"/>
</dbReference>
<dbReference type="GO" id="GO:0016579">
    <property type="term" value="P:protein deubiquitination"/>
    <property type="evidence" value="ECO:0007669"/>
    <property type="project" value="TreeGrafter"/>
</dbReference>
<evidence type="ECO:0000256" key="2">
    <source>
        <dbReference type="ARBA" id="ARBA00022670"/>
    </source>
</evidence>
<reference evidence="7 8" key="2">
    <citation type="submission" date="2024-05" db="EMBL/GenBank/DDBJ databases">
        <authorList>
            <person name="Chen Y."/>
            <person name="Shah S."/>
            <person name="Dougan E. K."/>
            <person name="Thang M."/>
            <person name="Chan C."/>
        </authorList>
    </citation>
    <scope>NUCLEOTIDE SEQUENCE [LARGE SCALE GENOMIC DNA]</scope>
</reference>
<keyword evidence="8" id="KW-1185">Reference proteome</keyword>
<dbReference type="EMBL" id="CAMXCT030002054">
    <property type="protein sequence ID" value="CAL4782580.1"/>
    <property type="molecule type" value="Genomic_DNA"/>
</dbReference>
<proteinExistence type="inferred from homology"/>
<protein>
    <submittedName>
        <fullName evidence="7">PPPDE domain-containing protein</fullName>
    </submittedName>
</protein>
<dbReference type="PANTHER" id="PTHR12378">
    <property type="entry name" value="DESUMOYLATING ISOPEPTIDASE"/>
    <property type="match status" value="1"/>
</dbReference>
<feature type="region of interest" description="Disordered" evidence="4">
    <location>
        <begin position="621"/>
        <end position="659"/>
    </location>
</feature>
<accession>A0A9P1G0E5</accession>
<dbReference type="GO" id="GO:0101005">
    <property type="term" value="F:deubiquitinase activity"/>
    <property type="evidence" value="ECO:0007669"/>
    <property type="project" value="TreeGrafter"/>
</dbReference>
<dbReference type="Pfam" id="PF05903">
    <property type="entry name" value="Peptidase_C97"/>
    <property type="match status" value="2"/>
</dbReference>
<comment type="similarity">
    <text evidence="1">Belongs to the DeSI family.</text>
</comment>
<name>A0A9P1G0E5_9DINO</name>
<dbReference type="EMBL" id="CAMXCT010002054">
    <property type="protein sequence ID" value="CAI3995268.1"/>
    <property type="molecule type" value="Genomic_DNA"/>
</dbReference>
<evidence type="ECO:0000313" key="7">
    <source>
        <dbReference type="EMBL" id="CAL4782580.1"/>
    </source>
</evidence>
<evidence type="ECO:0000313" key="6">
    <source>
        <dbReference type="EMBL" id="CAI3995268.1"/>
    </source>
</evidence>
<feature type="domain" description="PPPDE" evidence="5">
    <location>
        <begin position="385"/>
        <end position="515"/>
    </location>
</feature>
<organism evidence="6">
    <name type="scientific">Cladocopium goreaui</name>
    <dbReference type="NCBI Taxonomy" id="2562237"/>
    <lineage>
        <taxon>Eukaryota</taxon>
        <taxon>Sar</taxon>
        <taxon>Alveolata</taxon>
        <taxon>Dinophyceae</taxon>
        <taxon>Suessiales</taxon>
        <taxon>Symbiodiniaceae</taxon>
        <taxon>Cladocopium</taxon>
    </lineage>
</organism>
<evidence type="ECO:0000313" key="8">
    <source>
        <dbReference type="Proteomes" id="UP001152797"/>
    </source>
</evidence>
<dbReference type="InterPro" id="IPR008580">
    <property type="entry name" value="PPPDE_dom"/>
</dbReference>
<dbReference type="GO" id="GO:0006508">
    <property type="term" value="P:proteolysis"/>
    <property type="evidence" value="ECO:0007669"/>
    <property type="project" value="UniProtKB-KW"/>
</dbReference>
<dbReference type="AlphaFoldDB" id="A0A9P1G0E5"/>
<evidence type="ECO:0000256" key="3">
    <source>
        <dbReference type="ARBA" id="ARBA00022801"/>
    </source>
</evidence>